<reference evidence="3" key="2">
    <citation type="submission" date="2019-09" db="UniProtKB">
        <authorList>
            <consortium name="WormBaseParasite"/>
        </authorList>
    </citation>
    <scope>IDENTIFICATION</scope>
</reference>
<proteinExistence type="predicted"/>
<evidence type="ECO:0000313" key="2">
    <source>
        <dbReference type="Proteomes" id="UP000050761"/>
    </source>
</evidence>
<name>A0A183FT05_HELPZ</name>
<accession>A0A3P7YJJ1</accession>
<evidence type="ECO:0000313" key="1">
    <source>
        <dbReference type="EMBL" id="VDO87611.1"/>
    </source>
</evidence>
<sequence length="165" mass="19192">MADSIDWSNSEPPNRYVLAYGTQHCLIEQDYDHSIYEECSYVSSRTLVKCKSVRKKEDLRANGGVCEMHKKFYDSIKERFLCEERRLMQDNGQGKPKYSRFINQDGLIRNAGVFTEKDVLMMRKALLEKKIEYLTLHGEMTVERARREPMICSVITEKVGGDPIL</sequence>
<organism evidence="2 3">
    <name type="scientific">Heligmosomoides polygyrus</name>
    <name type="common">Parasitic roundworm</name>
    <dbReference type="NCBI Taxonomy" id="6339"/>
    <lineage>
        <taxon>Eukaryota</taxon>
        <taxon>Metazoa</taxon>
        <taxon>Ecdysozoa</taxon>
        <taxon>Nematoda</taxon>
        <taxon>Chromadorea</taxon>
        <taxon>Rhabditida</taxon>
        <taxon>Rhabditina</taxon>
        <taxon>Rhabditomorpha</taxon>
        <taxon>Strongyloidea</taxon>
        <taxon>Heligmosomidae</taxon>
        <taxon>Heligmosomoides</taxon>
    </lineage>
</organism>
<dbReference type="WBParaSite" id="HPBE_0001114601-mRNA-1">
    <property type="protein sequence ID" value="HPBE_0001114601-mRNA-1"/>
    <property type="gene ID" value="HPBE_0001114601"/>
</dbReference>
<reference evidence="1 2" key="1">
    <citation type="submission" date="2018-11" db="EMBL/GenBank/DDBJ databases">
        <authorList>
            <consortium name="Pathogen Informatics"/>
        </authorList>
    </citation>
    <scope>NUCLEOTIDE SEQUENCE [LARGE SCALE GENOMIC DNA]</scope>
</reference>
<keyword evidence="2" id="KW-1185">Reference proteome</keyword>
<dbReference type="AlphaFoldDB" id="A0A183FT05"/>
<gene>
    <name evidence="1" type="ORF">HPBE_LOCUS11147</name>
</gene>
<dbReference type="OrthoDB" id="5850696at2759"/>
<dbReference type="Proteomes" id="UP000050761">
    <property type="component" value="Unassembled WGS sequence"/>
</dbReference>
<protein>
    <submittedName>
        <fullName evidence="3">Retrotransposon protein</fullName>
    </submittedName>
</protein>
<evidence type="ECO:0000313" key="3">
    <source>
        <dbReference type="WBParaSite" id="HPBE_0001114601-mRNA-1"/>
    </source>
</evidence>
<dbReference type="EMBL" id="UZAH01026998">
    <property type="protein sequence ID" value="VDO87611.1"/>
    <property type="molecule type" value="Genomic_DNA"/>
</dbReference>
<accession>A0A183FT05</accession>